<protein>
    <submittedName>
        <fullName evidence="1">Uncharacterized protein</fullName>
    </submittedName>
</protein>
<name>A0ACB9QM83_9MYRT</name>
<comment type="caution">
    <text evidence="1">The sequence shown here is derived from an EMBL/GenBank/DDBJ whole genome shotgun (WGS) entry which is preliminary data.</text>
</comment>
<gene>
    <name evidence="1" type="ORF">MLD38_020816</name>
</gene>
<proteinExistence type="predicted"/>
<reference evidence="2" key="1">
    <citation type="journal article" date="2023" name="Front. Plant Sci.">
        <title>Chromosomal-level genome assembly of Melastoma candidum provides insights into trichome evolution.</title>
        <authorList>
            <person name="Zhong Y."/>
            <person name="Wu W."/>
            <person name="Sun C."/>
            <person name="Zou P."/>
            <person name="Liu Y."/>
            <person name="Dai S."/>
            <person name="Zhou R."/>
        </authorList>
    </citation>
    <scope>NUCLEOTIDE SEQUENCE [LARGE SCALE GENOMIC DNA]</scope>
</reference>
<evidence type="ECO:0000313" key="2">
    <source>
        <dbReference type="Proteomes" id="UP001057402"/>
    </source>
</evidence>
<dbReference type="EMBL" id="CM042885">
    <property type="protein sequence ID" value="KAI4364763.1"/>
    <property type="molecule type" value="Genomic_DNA"/>
</dbReference>
<dbReference type="Proteomes" id="UP001057402">
    <property type="component" value="Chromosome 6"/>
</dbReference>
<keyword evidence="2" id="KW-1185">Reference proteome</keyword>
<accession>A0ACB9QM83</accession>
<evidence type="ECO:0000313" key="1">
    <source>
        <dbReference type="EMBL" id="KAI4364763.1"/>
    </source>
</evidence>
<organism evidence="1 2">
    <name type="scientific">Melastoma candidum</name>
    <dbReference type="NCBI Taxonomy" id="119954"/>
    <lineage>
        <taxon>Eukaryota</taxon>
        <taxon>Viridiplantae</taxon>
        <taxon>Streptophyta</taxon>
        <taxon>Embryophyta</taxon>
        <taxon>Tracheophyta</taxon>
        <taxon>Spermatophyta</taxon>
        <taxon>Magnoliopsida</taxon>
        <taxon>eudicotyledons</taxon>
        <taxon>Gunneridae</taxon>
        <taxon>Pentapetalae</taxon>
        <taxon>rosids</taxon>
        <taxon>malvids</taxon>
        <taxon>Myrtales</taxon>
        <taxon>Melastomataceae</taxon>
        <taxon>Melastomatoideae</taxon>
        <taxon>Melastomateae</taxon>
        <taxon>Melastoma</taxon>
    </lineage>
</organism>
<sequence length="132" mass="14994">MSERYKDRIEDATWESFTCMLSSAGRLGAHLTYSGILLVSHYCLSDWPDLLPASPATSHDCIRSQNHMICSRVMELVFELWWLPLDKKIGLTKTISVGPAVVGDKDVGQKTTEEKLGMEEDEQKRWDDFSLV</sequence>